<dbReference type="AlphaFoldDB" id="A0A9W7L5E2"/>
<organism evidence="1 2">
    <name type="scientific">Triparma retinervis</name>
    <dbReference type="NCBI Taxonomy" id="2557542"/>
    <lineage>
        <taxon>Eukaryota</taxon>
        <taxon>Sar</taxon>
        <taxon>Stramenopiles</taxon>
        <taxon>Ochrophyta</taxon>
        <taxon>Bolidophyceae</taxon>
        <taxon>Parmales</taxon>
        <taxon>Triparmaceae</taxon>
        <taxon>Triparma</taxon>
    </lineage>
</organism>
<evidence type="ECO:0000313" key="2">
    <source>
        <dbReference type="Proteomes" id="UP001165082"/>
    </source>
</evidence>
<proteinExistence type="predicted"/>
<accession>A0A9W7L5E2</accession>
<dbReference type="OrthoDB" id="10350174at2759"/>
<dbReference type="Proteomes" id="UP001165082">
    <property type="component" value="Unassembled WGS sequence"/>
</dbReference>
<comment type="caution">
    <text evidence="1">The sequence shown here is derived from an EMBL/GenBank/DDBJ whole genome shotgun (WGS) entry which is preliminary data.</text>
</comment>
<reference evidence="1" key="1">
    <citation type="submission" date="2022-07" db="EMBL/GenBank/DDBJ databases">
        <title>Genome analysis of Parmales, a sister group of diatoms, reveals the evolutionary specialization of diatoms from phago-mixotrophs to photoautotrophs.</title>
        <authorList>
            <person name="Ban H."/>
            <person name="Sato S."/>
            <person name="Yoshikawa S."/>
            <person name="Kazumasa Y."/>
            <person name="Nakamura Y."/>
            <person name="Ichinomiya M."/>
            <person name="Saitoh K."/>
            <person name="Sato N."/>
            <person name="Blanc-Mathieu R."/>
            <person name="Endo H."/>
            <person name="Kuwata A."/>
            <person name="Ogata H."/>
        </authorList>
    </citation>
    <scope>NUCLEOTIDE SEQUENCE</scope>
</reference>
<protein>
    <submittedName>
        <fullName evidence="1">Uncharacterized protein</fullName>
    </submittedName>
</protein>
<gene>
    <name evidence="1" type="ORF">TrRE_jg4038</name>
</gene>
<name>A0A9W7L5E2_9STRA</name>
<dbReference type="EMBL" id="BRXZ01007670">
    <property type="protein sequence ID" value="GMI31432.1"/>
    <property type="molecule type" value="Genomic_DNA"/>
</dbReference>
<evidence type="ECO:0000313" key="1">
    <source>
        <dbReference type="EMBL" id="GMI31432.1"/>
    </source>
</evidence>
<keyword evidence="2" id="KW-1185">Reference proteome</keyword>
<sequence length="149" mass="16379">MNCIVFAGKRIPVLGEISAAVEVLLGRVEEAGEVDELVSSIIKHVKRVDPSIERFRGMAVDESTRDLFKALADVVLRTSKHIVSWTNMSCCFKIVSSSGVRNKLEADKKDIKELLELIKAAVAIDTVSTMDTPNKKKLNLSPSGRKLVN</sequence>